<dbReference type="InterPro" id="IPR056742">
    <property type="entry name" value="BLTP1_C"/>
</dbReference>
<gene>
    <name evidence="2" type="ORF">OFLC_LOCUS5958</name>
</gene>
<dbReference type="PANTHER" id="PTHR31640:SF1">
    <property type="entry name" value="BRIDGE-LIKE LIPID TRANSFER PROTEIN FAMILY MEMBER 1"/>
    <property type="match status" value="1"/>
</dbReference>
<dbReference type="EMBL" id="UZAJ01005406">
    <property type="protein sequence ID" value="VDO44932.1"/>
    <property type="molecule type" value="Genomic_DNA"/>
</dbReference>
<keyword evidence="3" id="KW-1185">Reference proteome</keyword>
<dbReference type="Proteomes" id="UP000267606">
    <property type="component" value="Unassembled WGS sequence"/>
</dbReference>
<dbReference type="Pfam" id="PF25040">
    <property type="entry name" value="BLTP1_C"/>
    <property type="match status" value="1"/>
</dbReference>
<name>A0A183HEP6_9BILA</name>
<evidence type="ECO:0000313" key="4">
    <source>
        <dbReference type="WBParaSite" id="OFLC_0000595701-mRNA-1"/>
    </source>
</evidence>
<reference evidence="4" key="1">
    <citation type="submission" date="2016-06" db="UniProtKB">
        <authorList>
            <consortium name="WormBaseParasite"/>
        </authorList>
    </citation>
    <scope>IDENTIFICATION</scope>
</reference>
<accession>A0A183HEP6</accession>
<reference evidence="2 3" key="2">
    <citation type="submission" date="2018-11" db="EMBL/GenBank/DDBJ databases">
        <authorList>
            <consortium name="Pathogen Informatics"/>
        </authorList>
    </citation>
    <scope>NUCLEOTIDE SEQUENCE [LARGE SCALE GENOMIC DNA]</scope>
</reference>
<dbReference type="GO" id="GO:0098793">
    <property type="term" value="C:presynapse"/>
    <property type="evidence" value="ECO:0007669"/>
    <property type="project" value="GOC"/>
</dbReference>
<protein>
    <submittedName>
        <fullName evidence="4">DIX domain-containing protein</fullName>
    </submittedName>
</protein>
<proteinExistence type="predicted"/>
<feature type="domain" description="Bridge-like lipid transfer protein family member 1 C-terminal" evidence="1">
    <location>
        <begin position="4"/>
        <end position="264"/>
    </location>
</feature>
<dbReference type="GO" id="GO:0048488">
    <property type="term" value="P:synaptic vesicle endocytosis"/>
    <property type="evidence" value="ECO:0007669"/>
    <property type="project" value="TreeGrafter"/>
</dbReference>
<dbReference type="PANTHER" id="PTHR31640">
    <property type="entry name" value="TRANSMEMBRANE PROTEIN KIAA1109"/>
    <property type="match status" value="1"/>
</dbReference>
<organism evidence="4">
    <name type="scientific">Onchocerca flexuosa</name>
    <dbReference type="NCBI Taxonomy" id="387005"/>
    <lineage>
        <taxon>Eukaryota</taxon>
        <taxon>Metazoa</taxon>
        <taxon>Ecdysozoa</taxon>
        <taxon>Nematoda</taxon>
        <taxon>Chromadorea</taxon>
        <taxon>Rhabditida</taxon>
        <taxon>Spirurina</taxon>
        <taxon>Spiruromorpha</taxon>
        <taxon>Filarioidea</taxon>
        <taxon>Onchocercidae</taxon>
        <taxon>Onchocerca</taxon>
    </lineage>
</organism>
<dbReference type="InterPro" id="IPR033616">
    <property type="entry name" value="BLTP1"/>
</dbReference>
<evidence type="ECO:0000259" key="1">
    <source>
        <dbReference type="Pfam" id="PF25040"/>
    </source>
</evidence>
<sequence length="405" mass="45655">MLAITQKNAETEMNVSLSLKVINGIYVCMPLYSADLSENLSALLISLQSTDINVCVKKELACQATFHKFKVKFIDNFDDQTLNDTWIENEPSDPSRSNYFYFPQGTYQFVSRATAASDLSENAKWTLSIKWQMCGMVIDLDQRIGKHASLLISTFSSLTSDMNEEDWEELANESSIAYDDDDDQDAEIDATGELGNLAQPEERIQWLERKMHEQSVLVTDLMQCGASEPAIEKERRTLRKLESARFKQFRKSIIEKLKRNAIRQRKKLMDPKKPIGIHETRQVANILSSEQSDDRSQISSATVKKNALLNLQLNELPRTTERGSSSGRSSESNFMASTVDMNIDVQLSIESGLCTLRTLGKPEESTALLTKRPSARDLKSKMAQTNESVAVTKLAIPRLKHNKIA</sequence>
<dbReference type="WBParaSite" id="OFLC_0000595701-mRNA-1">
    <property type="protein sequence ID" value="OFLC_0000595701-mRNA-1"/>
    <property type="gene ID" value="OFLC_0000595701"/>
</dbReference>
<evidence type="ECO:0000313" key="2">
    <source>
        <dbReference type="EMBL" id="VDO44932.1"/>
    </source>
</evidence>
<evidence type="ECO:0000313" key="3">
    <source>
        <dbReference type="Proteomes" id="UP000267606"/>
    </source>
</evidence>
<dbReference type="AlphaFoldDB" id="A0A183HEP6"/>